<reference evidence="1" key="1">
    <citation type="submission" date="2018-05" db="EMBL/GenBank/DDBJ databases">
        <authorList>
            <person name="Lanie J.A."/>
            <person name="Ng W.-L."/>
            <person name="Kazmierczak K.M."/>
            <person name="Andrzejewski T.M."/>
            <person name="Davidsen T.M."/>
            <person name="Wayne K.J."/>
            <person name="Tettelin H."/>
            <person name="Glass J.I."/>
            <person name="Rusch D."/>
            <person name="Podicherti R."/>
            <person name="Tsui H.-C.T."/>
            <person name="Winkler M.E."/>
        </authorList>
    </citation>
    <scope>NUCLEOTIDE SEQUENCE</scope>
</reference>
<feature type="non-terminal residue" evidence="1">
    <location>
        <position position="1"/>
    </location>
</feature>
<protein>
    <submittedName>
        <fullName evidence="1">Uncharacterized protein</fullName>
    </submittedName>
</protein>
<accession>A0A381WKQ1</accession>
<feature type="non-terminal residue" evidence="1">
    <location>
        <position position="49"/>
    </location>
</feature>
<dbReference type="EMBL" id="UINC01012099">
    <property type="protein sequence ID" value="SVA53022.1"/>
    <property type="molecule type" value="Genomic_DNA"/>
</dbReference>
<organism evidence="1">
    <name type="scientific">marine metagenome</name>
    <dbReference type="NCBI Taxonomy" id="408172"/>
    <lineage>
        <taxon>unclassified sequences</taxon>
        <taxon>metagenomes</taxon>
        <taxon>ecological metagenomes</taxon>
    </lineage>
</organism>
<dbReference type="AlphaFoldDB" id="A0A381WKQ1"/>
<sequence>VKAAVILTKMVPAIAVDAGRNWRNFVQYAAARTKMPYFATTADRHSQKK</sequence>
<evidence type="ECO:0000313" key="1">
    <source>
        <dbReference type="EMBL" id="SVA53022.1"/>
    </source>
</evidence>
<name>A0A381WKQ1_9ZZZZ</name>
<proteinExistence type="predicted"/>
<gene>
    <name evidence="1" type="ORF">METZ01_LOCUS105876</name>
</gene>